<dbReference type="SUPFAM" id="SSF142433">
    <property type="entry name" value="CinA-like"/>
    <property type="match status" value="1"/>
</dbReference>
<dbReference type="EMBL" id="SOFI01000003">
    <property type="protein sequence ID" value="TFB79022.1"/>
    <property type="molecule type" value="Genomic_DNA"/>
</dbReference>
<evidence type="ECO:0000259" key="1">
    <source>
        <dbReference type="Pfam" id="PF02464"/>
    </source>
</evidence>
<reference evidence="2 3" key="1">
    <citation type="submission" date="2019-03" db="EMBL/GenBank/DDBJ databases">
        <title>Genomics of glacier-inhabiting Cryobacterium strains.</title>
        <authorList>
            <person name="Liu Q."/>
            <person name="Xin Y.-H."/>
        </authorList>
    </citation>
    <scope>NUCLEOTIDE SEQUENCE [LARGE SCALE GENOMIC DNA]</scope>
    <source>
        <strain evidence="2 3">CGMCC 1.10440</strain>
    </source>
</reference>
<feature type="domain" description="CinA C-terminal" evidence="1">
    <location>
        <begin position="5"/>
        <end position="157"/>
    </location>
</feature>
<organism evidence="2 3">
    <name type="scientific">Terrimesophilobacter mesophilus</name>
    <dbReference type="NCBI Taxonomy" id="433647"/>
    <lineage>
        <taxon>Bacteria</taxon>
        <taxon>Bacillati</taxon>
        <taxon>Actinomycetota</taxon>
        <taxon>Actinomycetes</taxon>
        <taxon>Micrococcales</taxon>
        <taxon>Microbacteriaceae</taxon>
        <taxon>Terrimesophilobacter</taxon>
    </lineage>
</organism>
<gene>
    <name evidence="2" type="ORF">E3N84_02455</name>
</gene>
<comment type="caution">
    <text evidence="2">The sequence shown here is derived from an EMBL/GenBank/DDBJ whole genome shotgun (WGS) entry which is preliminary data.</text>
</comment>
<dbReference type="AlphaFoldDB" id="A0A4R8VAH8"/>
<dbReference type="OrthoDB" id="1253990at2"/>
<dbReference type="RefSeq" id="WP_104094903.1">
    <property type="nucleotide sequence ID" value="NZ_JACHBP010000001.1"/>
</dbReference>
<dbReference type="Proteomes" id="UP000298488">
    <property type="component" value="Unassembled WGS sequence"/>
</dbReference>
<dbReference type="Pfam" id="PF02464">
    <property type="entry name" value="CinA"/>
    <property type="match status" value="1"/>
</dbReference>
<protein>
    <submittedName>
        <fullName evidence="2">Nicotinamide-nucleotide amidohydrolase family protein</fullName>
    </submittedName>
</protein>
<dbReference type="NCBIfam" id="TIGR00199">
    <property type="entry name" value="PncC_domain"/>
    <property type="match status" value="1"/>
</dbReference>
<name>A0A4R8VAH8_9MICO</name>
<accession>A0A4R8VAH8</accession>
<keyword evidence="3" id="KW-1185">Reference proteome</keyword>
<keyword evidence="2" id="KW-0378">Hydrolase</keyword>
<evidence type="ECO:0000313" key="3">
    <source>
        <dbReference type="Proteomes" id="UP000298488"/>
    </source>
</evidence>
<dbReference type="InterPro" id="IPR036653">
    <property type="entry name" value="CinA-like_C"/>
</dbReference>
<evidence type="ECO:0000313" key="2">
    <source>
        <dbReference type="EMBL" id="TFB79022.1"/>
    </source>
</evidence>
<proteinExistence type="predicted"/>
<dbReference type="InterPro" id="IPR008136">
    <property type="entry name" value="CinA_C"/>
</dbReference>
<sequence length="167" mass="17200">MTDARELIALLTARALTVAVAESLTGGLLVAELIAPAGASLVVNGGVVAYNTGLKHTLLGVDAELLAATGPVDPDVAIQMARNVRERLGVAGRPADIGLSTTGVAGPDAQGTDPPGTVYLGLSMGDMTRAKRLDLNGSRDDIRSETVSQSLAWLSKALERGLVDERE</sequence>
<dbReference type="Gene3D" id="3.90.950.20">
    <property type="entry name" value="CinA-like"/>
    <property type="match status" value="1"/>
</dbReference>
<dbReference type="GO" id="GO:0016787">
    <property type="term" value="F:hydrolase activity"/>
    <property type="evidence" value="ECO:0007669"/>
    <property type="project" value="UniProtKB-KW"/>
</dbReference>